<reference evidence="7" key="1">
    <citation type="journal article" date="1998" name="Biochim. Biophys. Acta">
        <title>Novel structural difference between nopaline- and octopine-type trbJ genes: construction of genetic and physical map and sequencing of trb/traI and rep gene clusters of a new Ti plasmid pTi-SAKURA.</title>
        <authorList>
            <person name="Suzuki K."/>
            <person name="Ohta N."/>
            <person name="Hattori Y."/>
            <person name="Uraji M."/>
            <person name="Katoh A."/>
            <person name="Yoshida K."/>
        </authorList>
    </citation>
    <scope>NUCLEOTIDE SEQUENCE</scope>
    <source>
        <strain evidence="7">MAFF 301001</strain>
        <plasmid evidence="7">pTi-SAKURA</plasmid>
    </source>
</reference>
<reference evidence="7" key="6">
    <citation type="journal article" date="2000" name="Gene">
        <title>Complete nucleotide sequence of a plant tumor-inducing Ti plasmid.</title>
        <authorList>
            <person name="Suzuki K."/>
            <person name="Hattori Y."/>
            <person name="Uraji M."/>
            <person name="Ohta N."/>
            <person name="Iwata K."/>
            <person name="Murata K."/>
            <person name="Katoh A."/>
            <person name="Yoshida K."/>
        </authorList>
    </citation>
    <scope>NUCLEOTIDE SEQUENCE</scope>
    <source>
        <strain evidence="7">MAFF 301001</strain>
        <plasmid evidence="7">pTi-SAKURA</plasmid>
    </source>
</reference>
<proteinExistence type="predicted"/>
<evidence type="ECO:0000256" key="2">
    <source>
        <dbReference type="ARBA" id="ARBA00022475"/>
    </source>
</evidence>
<reference evidence="7" key="5">
    <citation type="journal article" date="1998" name="Nucleic Acids Symp. Ser.">
        <title>Genome structure of pTi-SAKURA (V): Complete nucleotide sequence of plasmid pTi-SAKURA's vir region in Agrobacterium tumefaciens.</title>
        <authorList>
            <person name="Hattori Y."/>
            <person name="Suzuki K."/>
            <person name="Ohta N."/>
            <person name="Uraji M."/>
            <person name="Katoh A."/>
            <person name="Yoshida K."/>
        </authorList>
    </citation>
    <scope>NUCLEOTIDE SEQUENCE</scope>
    <source>
        <strain evidence="7">MAFF 301001</strain>
        <plasmid evidence="7">pTi-SAKURA</plasmid>
    </source>
</reference>
<evidence type="ECO:0000313" key="7">
    <source>
        <dbReference type="EMBL" id="BAA87689.1"/>
    </source>
</evidence>
<keyword evidence="3 6" id="KW-0812">Transmembrane</keyword>
<gene>
    <name evidence="7" type="primary">tiorf64</name>
</gene>
<sequence length="229" mass="23570">MLAPSRWEENAYSESPKATITFGGSMEISTLLAFAAAFFVFAASPGPDNMTIVARTISNGAASGIAYGAGTVVGILIFLTLAAFGLSILAAEMGVVMTILRYAGAAYLVWMGIKLWTAEPVVPELQPVSERRGLLAVFATGVALNLGNPKMPLFYVALLPNVVGSSLTPGHLAALAAVILAVEAVVIGGHVILAGRARKLLRTPIVVRRVNRAAGGVMVGAGVAVVAAR</sequence>
<dbReference type="EMBL" id="AB016260">
    <property type="protein sequence ID" value="BAA87689.1"/>
    <property type="molecule type" value="Genomic_DNA"/>
</dbReference>
<feature type="transmembrane region" description="Helical" evidence="6">
    <location>
        <begin position="134"/>
        <end position="158"/>
    </location>
</feature>
<geneLocation type="plasmid" evidence="7">
    <name>pTi-SAKURA</name>
</geneLocation>
<keyword evidence="4 6" id="KW-1133">Transmembrane helix</keyword>
<feature type="transmembrane region" description="Helical" evidence="6">
    <location>
        <begin position="64"/>
        <end position="89"/>
    </location>
</feature>
<evidence type="ECO:0000256" key="1">
    <source>
        <dbReference type="ARBA" id="ARBA00004651"/>
    </source>
</evidence>
<keyword evidence="7" id="KW-0614">Plasmid</keyword>
<comment type="subcellular location">
    <subcellularLocation>
        <location evidence="1">Cell membrane</location>
        <topology evidence="1">Multi-pass membrane protein</topology>
    </subcellularLocation>
</comment>
<dbReference type="PIRSF" id="PIRSF006324">
    <property type="entry name" value="LeuE"/>
    <property type="match status" value="1"/>
</dbReference>
<dbReference type="PANTHER" id="PTHR30086:SF20">
    <property type="entry name" value="ARGININE EXPORTER PROTEIN ARGO-RELATED"/>
    <property type="match status" value="1"/>
</dbReference>
<protein>
    <submittedName>
        <fullName evidence="7">Tiorf64 protein</fullName>
    </submittedName>
</protein>
<dbReference type="GO" id="GO:0015171">
    <property type="term" value="F:amino acid transmembrane transporter activity"/>
    <property type="evidence" value="ECO:0007669"/>
    <property type="project" value="TreeGrafter"/>
</dbReference>
<dbReference type="PANTHER" id="PTHR30086">
    <property type="entry name" value="ARGININE EXPORTER PROTEIN ARGO"/>
    <property type="match status" value="1"/>
</dbReference>
<feature type="transmembrane region" description="Helical" evidence="6">
    <location>
        <begin position="95"/>
        <end position="113"/>
    </location>
</feature>
<evidence type="ECO:0000256" key="6">
    <source>
        <dbReference type="SAM" id="Phobius"/>
    </source>
</evidence>
<dbReference type="AlphaFoldDB" id="Q9R6J5"/>
<keyword evidence="2" id="KW-1003">Cell membrane</keyword>
<evidence type="ECO:0000256" key="4">
    <source>
        <dbReference type="ARBA" id="ARBA00022989"/>
    </source>
</evidence>
<keyword evidence="5 6" id="KW-0472">Membrane</keyword>
<dbReference type="InterPro" id="IPR001123">
    <property type="entry name" value="LeuE-type"/>
</dbReference>
<feature type="transmembrane region" description="Helical" evidence="6">
    <location>
        <begin position="20"/>
        <end position="43"/>
    </location>
</feature>
<dbReference type="Pfam" id="PF01810">
    <property type="entry name" value="LysE"/>
    <property type="match status" value="1"/>
</dbReference>
<name>Q9R6J5_AGRTU</name>
<evidence type="ECO:0000256" key="3">
    <source>
        <dbReference type="ARBA" id="ARBA00022692"/>
    </source>
</evidence>
<evidence type="ECO:0000256" key="5">
    <source>
        <dbReference type="ARBA" id="ARBA00023136"/>
    </source>
</evidence>
<organism evidence="7">
    <name type="scientific">Agrobacterium tumefaciens</name>
    <dbReference type="NCBI Taxonomy" id="358"/>
    <lineage>
        <taxon>Bacteria</taxon>
        <taxon>Pseudomonadati</taxon>
        <taxon>Pseudomonadota</taxon>
        <taxon>Alphaproteobacteria</taxon>
        <taxon>Hyphomicrobiales</taxon>
        <taxon>Rhizobiaceae</taxon>
        <taxon>Rhizobium/Agrobacterium group</taxon>
        <taxon>Agrobacterium</taxon>
        <taxon>Agrobacterium tumefaciens complex</taxon>
    </lineage>
</organism>
<reference evidence="7" key="3">
    <citation type="journal article" date="1998" name="Nucleic Acids Symp. Ser.">
        <title>Genome structure of pTi-SAKURA (III): Characteristics of T-DNA.</title>
        <authorList>
            <person name="Ohta N."/>
            <person name="Suzuki K."/>
            <person name="Hattori Y."/>
            <person name="Uraji M."/>
            <person name="Katoh A."/>
            <person name="Yoshida K."/>
        </authorList>
    </citation>
    <scope>NUCLEOTIDE SEQUENCE</scope>
    <source>
        <strain evidence="7">MAFF 301001</strain>
        <plasmid evidence="7">pTi-SAKURA</plasmid>
    </source>
</reference>
<accession>Q9R6J5</accession>
<dbReference type="GO" id="GO:0005886">
    <property type="term" value="C:plasma membrane"/>
    <property type="evidence" value="ECO:0007669"/>
    <property type="project" value="UniProtKB-SubCell"/>
</dbReference>
<feature type="transmembrane region" description="Helical" evidence="6">
    <location>
        <begin position="170"/>
        <end position="193"/>
    </location>
</feature>
<reference evidence="7" key="4">
    <citation type="journal article" date="1998" name="Nucleic Acids Symp. Ser.">
        <title>Genome structure of pTi-SAKURA (IV): Characteristics of tra region.</title>
        <authorList>
            <person name="Uraji M."/>
            <person name="Suzuki K."/>
            <person name="Ohta N."/>
            <person name="Hattori Y."/>
            <person name="Katoh A."/>
            <person name="Yoshida K."/>
        </authorList>
    </citation>
    <scope>NUCLEOTIDE SEQUENCE</scope>
    <source>
        <strain evidence="7">MAFF 301001</strain>
        <plasmid evidence="7">pTi-SAKURA</plasmid>
    </source>
</reference>
<reference evidence="7" key="2">
    <citation type="journal article" date="1998" name="Nucleic Acids Symp. Ser.">
        <title>Genome structure of pTi-SAKURA(I): Strategy for DNA sequencing of a Japanese cherry-Ti plasmid.</title>
        <authorList>
            <person name="Hattori Y."/>
            <person name="Suzuki K."/>
            <person name="Ohta N."/>
            <person name="Uraji M."/>
            <person name="Katoh A."/>
            <person name="Yoshida K."/>
        </authorList>
    </citation>
    <scope>NUCLEOTIDE SEQUENCE</scope>
    <source>
        <strain evidence="7">MAFF 301001</strain>
        <plasmid evidence="7">pTi-SAKURA</plasmid>
    </source>
</reference>